<evidence type="ECO:0000256" key="6">
    <source>
        <dbReference type="ARBA" id="ARBA00023180"/>
    </source>
</evidence>
<keyword evidence="9" id="KW-1185">Reference proteome</keyword>
<evidence type="ECO:0000313" key="9">
    <source>
        <dbReference type="Proteomes" id="UP000192578"/>
    </source>
</evidence>
<organism evidence="8 9">
    <name type="scientific">Hypsibius exemplaris</name>
    <name type="common">Freshwater tardigrade</name>
    <dbReference type="NCBI Taxonomy" id="2072580"/>
    <lineage>
        <taxon>Eukaryota</taxon>
        <taxon>Metazoa</taxon>
        <taxon>Ecdysozoa</taxon>
        <taxon>Tardigrada</taxon>
        <taxon>Eutardigrada</taxon>
        <taxon>Parachela</taxon>
        <taxon>Hypsibioidea</taxon>
        <taxon>Hypsibiidae</taxon>
        <taxon>Hypsibius</taxon>
    </lineage>
</organism>
<evidence type="ECO:0000256" key="2">
    <source>
        <dbReference type="ARBA" id="ARBA00022692"/>
    </source>
</evidence>
<evidence type="ECO:0000256" key="1">
    <source>
        <dbReference type="ARBA" id="ARBA00004479"/>
    </source>
</evidence>
<name>A0A1W0WND6_HYPEX</name>
<feature type="transmembrane region" description="Helical" evidence="7">
    <location>
        <begin position="609"/>
        <end position="631"/>
    </location>
</feature>
<evidence type="ECO:0000256" key="3">
    <source>
        <dbReference type="ARBA" id="ARBA00022729"/>
    </source>
</evidence>
<accession>A0A1W0WND6</accession>
<keyword evidence="6" id="KW-0325">Glycoprotein</keyword>
<keyword evidence="5 7" id="KW-0472">Membrane</keyword>
<comment type="subcellular location">
    <subcellularLocation>
        <location evidence="1">Membrane</location>
        <topology evidence="1">Single-pass type I membrane protein</topology>
    </subcellularLocation>
</comment>
<dbReference type="PANTHER" id="PTHR31386:SF2">
    <property type="entry name" value="SIMILAR TO RIKEN CDNA 2510039O18"/>
    <property type="match status" value="1"/>
</dbReference>
<dbReference type="AlphaFoldDB" id="A0A1W0WND6"/>
<proteinExistence type="predicted"/>
<protein>
    <submittedName>
        <fullName evidence="8">KIAA2013-like protein</fullName>
    </submittedName>
</protein>
<evidence type="ECO:0000313" key="8">
    <source>
        <dbReference type="EMBL" id="OQV16682.1"/>
    </source>
</evidence>
<evidence type="ECO:0000256" key="5">
    <source>
        <dbReference type="ARBA" id="ARBA00023136"/>
    </source>
</evidence>
<gene>
    <name evidence="8" type="ORF">BV898_09193</name>
</gene>
<evidence type="ECO:0000256" key="7">
    <source>
        <dbReference type="SAM" id="Phobius"/>
    </source>
</evidence>
<feature type="transmembrane region" description="Helical" evidence="7">
    <location>
        <begin position="57"/>
        <end position="75"/>
    </location>
</feature>
<dbReference type="EMBL" id="MTYJ01000071">
    <property type="protein sequence ID" value="OQV16682.1"/>
    <property type="molecule type" value="Genomic_DNA"/>
</dbReference>
<keyword evidence="4 7" id="KW-1133">Transmembrane helix</keyword>
<dbReference type="PANTHER" id="PTHR31386">
    <property type="entry name" value="UNCHARACTERIZED PROTEIN KIAA2013"/>
    <property type="match status" value="1"/>
</dbReference>
<reference evidence="9" key="1">
    <citation type="submission" date="2017-01" db="EMBL/GenBank/DDBJ databases">
        <title>Comparative genomics of anhydrobiosis in the tardigrade Hypsibius dujardini.</title>
        <authorList>
            <person name="Yoshida Y."/>
            <person name="Koutsovoulos G."/>
            <person name="Laetsch D."/>
            <person name="Stevens L."/>
            <person name="Kumar S."/>
            <person name="Horikawa D."/>
            <person name="Ishino K."/>
            <person name="Komine S."/>
            <person name="Tomita M."/>
            <person name="Blaxter M."/>
            <person name="Arakawa K."/>
        </authorList>
    </citation>
    <scope>NUCLEOTIDE SEQUENCE [LARGE SCALE GENOMIC DNA]</scope>
    <source>
        <strain evidence="9">Z151</strain>
    </source>
</reference>
<evidence type="ECO:0000256" key="4">
    <source>
        <dbReference type="ARBA" id="ARBA00022989"/>
    </source>
</evidence>
<keyword evidence="3" id="KW-0732">Signal</keyword>
<dbReference type="Proteomes" id="UP000192578">
    <property type="component" value="Unassembled WGS sequence"/>
</dbReference>
<comment type="caution">
    <text evidence="8">The sequence shown here is derived from an EMBL/GenBank/DDBJ whole genome shotgun (WGS) entry which is preliminary data.</text>
</comment>
<dbReference type="OrthoDB" id="10017443at2759"/>
<keyword evidence="2 7" id="KW-0812">Transmembrane</keyword>
<dbReference type="Pfam" id="PF10222">
    <property type="entry name" value="DUF2152"/>
    <property type="match status" value="1"/>
</dbReference>
<dbReference type="InterPro" id="IPR018795">
    <property type="entry name" value="K2013-like"/>
</dbReference>
<dbReference type="GO" id="GO:0016020">
    <property type="term" value="C:membrane"/>
    <property type="evidence" value="ECO:0007669"/>
    <property type="project" value="UniProtKB-SubCell"/>
</dbReference>
<sequence>MPKFDRVNNNSNTSSNTRSIRTIILSFVGHQRTMHPHFSRNLQSIFDMRITLNYRRIFLLLLGLAVILYVIPVCIRRLRGTRPAYFSWPTGCLQERLEDWKEAIHSFDASLHYDEVESSYFPFTGNGYVALGVSEMPASRLLIRQGRAFETVPYFPMVSVDVRSTKDLHATAATVMDFKTGIVHVLQSFGDTSSRCVQVSRRVVAHRRLANVLIETLDLYNPSSEDVDISLGLQMNFGPEFGAVIMDGTTRDSQVISGIVESKGTGQKTMIVIARSKLSEGKKITLKTGGRLQRQLFTVISYYSITGRDNSLQTKNSLIDEVQEIYKQLPVQAIETLMKGHALVWNSLWQSGFGISNSKAAGAYNGDKINATAYYALCFERALNQEIQLHENQLMLKKLVEAPKDPGHCYAGHNTLQASLLWSDFRSVEEIVRVSNLWKLTLTKQGCGSFLALGAEGFIQAFILSLGGFRYSNYDHLEMLYHPQDLHRNFDFRRITYGSEAHLNISVRVGEETDNKPVLLVAVDRSDKTFYACDAGCLDPPVPLTKEMQEFPVKLTDPITAILYVTSDKQHMEDLKHTLHLRNIHEADPHPHHVLAEHKHGHSLGGLPTLFWISIALLVALFHIFLIRIVINEYFNQDSSTFVAARRPTRYTA</sequence>